<keyword evidence="2" id="KW-1185">Reference proteome</keyword>
<protein>
    <submittedName>
        <fullName evidence="1">Uncharacterized protein</fullName>
    </submittedName>
</protein>
<proteinExistence type="predicted"/>
<organism evidence="1 2">
    <name type="scientific">Aphidius gifuensis</name>
    <name type="common">Parasitoid wasp</name>
    <dbReference type="NCBI Taxonomy" id="684658"/>
    <lineage>
        <taxon>Eukaryota</taxon>
        <taxon>Metazoa</taxon>
        <taxon>Ecdysozoa</taxon>
        <taxon>Arthropoda</taxon>
        <taxon>Hexapoda</taxon>
        <taxon>Insecta</taxon>
        <taxon>Pterygota</taxon>
        <taxon>Neoptera</taxon>
        <taxon>Endopterygota</taxon>
        <taxon>Hymenoptera</taxon>
        <taxon>Apocrita</taxon>
        <taxon>Ichneumonoidea</taxon>
        <taxon>Braconidae</taxon>
        <taxon>Aphidiinae</taxon>
        <taxon>Aphidius</taxon>
    </lineage>
</organism>
<dbReference type="EMBL" id="JACMRX010000005">
    <property type="protein sequence ID" value="KAF7990101.1"/>
    <property type="molecule type" value="Genomic_DNA"/>
</dbReference>
<evidence type="ECO:0000313" key="1">
    <source>
        <dbReference type="EMBL" id="KAF7990101.1"/>
    </source>
</evidence>
<accession>A0A834XNR9</accession>
<dbReference type="AlphaFoldDB" id="A0A834XNR9"/>
<reference evidence="1 2" key="1">
    <citation type="submission" date="2020-08" db="EMBL/GenBank/DDBJ databases">
        <title>Aphidius gifuensis genome sequencing and assembly.</title>
        <authorList>
            <person name="Du Z."/>
        </authorList>
    </citation>
    <scope>NUCLEOTIDE SEQUENCE [LARGE SCALE GENOMIC DNA]</scope>
    <source>
        <strain evidence="1">YNYX2018</strain>
        <tissue evidence="1">Adults</tissue>
    </source>
</reference>
<dbReference type="Proteomes" id="UP000639338">
    <property type="component" value="Unassembled WGS sequence"/>
</dbReference>
<evidence type="ECO:0000313" key="2">
    <source>
        <dbReference type="Proteomes" id="UP000639338"/>
    </source>
</evidence>
<comment type="caution">
    <text evidence="1">The sequence shown here is derived from an EMBL/GenBank/DDBJ whole genome shotgun (WGS) entry which is preliminary data.</text>
</comment>
<gene>
    <name evidence="1" type="ORF">HCN44_009090</name>
</gene>
<name>A0A834XNR9_APHGI</name>
<sequence>MVPSEKGPSKELVDVFYEEHMNSYKVFSQSYEWSFIAKNDLDRFYTTHMVRVMGGDLYISSNVSHNNAEVGTEII</sequence>